<evidence type="ECO:0000256" key="2">
    <source>
        <dbReference type="ARBA" id="ARBA00022473"/>
    </source>
</evidence>
<dbReference type="PRINTS" id="PR00031">
    <property type="entry name" value="HTHREPRESSR"/>
</dbReference>
<feature type="domain" description="Homeobox" evidence="11">
    <location>
        <begin position="95"/>
        <end position="155"/>
    </location>
</feature>
<feature type="compositionally biased region" description="Basic and acidic residues" evidence="10">
    <location>
        <begin position="344"/>
        <end position="354"/>
    </location>
</feature>
<feature type="compositionally biased region" description="Pro residues" evidence="10">
    <location>
        <begin position="283"/>
        <end position="306"/>
    </location>
</feature>
<evidence type="ECO:0000256" key="10">
    <source>
        <dbReference type="SAM" id="MobiDB-lite"/>
    </source>
</evidence>
<accession>A0A0R3U3G1</accession>
<comment type="subcellular location">
    <subcellularLocation>
        <location evidence="1 8 9">Nucleus</location>
    </subcellularLocation>
</comment>
<dbReference type="Pfam" id="PF00046">
    <property type="entry name" value="Homeodomain"/>
    <property type="match status" value="1"/>
</dbReference>
<dbReference type="InterPro" id="IPR050649">
    <property type="entry name" value="Paired_Homeobox_TFs"/>
</dbReference>
<evidence type="ECO:0000313" key="12">
    <source>
        <dbReference type="EMBL" id="VDD75098.1"/>
    </source>
</evidence>
<feature type="region of interest" description="Disordered" evidence="10">
    <location>
        <begin position="280"/>
        <end position="310"/>
    </location>
</feature>
<evidence type="ECO:0000256" key="7">
    <source>
        <dbReference type="ARBA" id="ARBA00023242"/>
    </source>
</evidence>
<evidence type="ECO:0000256" key="3">
    <source>
        <dbReference type="ARBA" id="ARBA00023015"/>
    </source>
</evidence>
<feature type="region of interest" description="Disordered" evidence="10">
    <location>
        <begin position="344"/>
        <end position="379"/>
    </location>
</feature>
<dbReference type="GO" id="GO:0005634">
    <property type="term" value="C:nucleus"/>
    <property type="evidence" value="ECO:0007669"/>
    <property type="project" value="UniProtKB-SubCell"/>
</dbReference>
<dbReference type="EMBL" id="UXSR01000121">
    <property type="protein sequence ID" value="VDD75098.1"/>
    <property type="molecule type" value="Genomic_DNA"/>
</dbReference>
<dbReference type="PANTHER" id="PTHR24329">
    <property type="entry name" value="HOMEOBOX PROTEIN ARISTALESS"/>
    <property type="match status" value="1"/>
</dbReference>
<keyword evidence="3" id="KW-0805">Transcription regulation</keyword>
<reference evidence="12 13" key="1">
    <citation type="submission" date="2018-10" db="EMBL/GenBank/DDBJ databases">
        <authorList>
            <consortium name="Pathogen Informatics"/>
        </authorList>
    </citation>
    <scope>NUCLEOTIDE SEQUENCE [LARGE SCALE GENOMIC DNA]</scope>
</reference>
<dbReference type="STRING" id="53468.A0A0R3U3G1"/>
<keyword evidence="6" id="KW-0804">Transcription</keyword>
<sequence>MTDLSNNSVSAVAADAAAAATAASESQGVFNFQSTTNHMARTFHHGNPHLPYSTVALPFPLNHQKQNYPDFVASARVENAAVNVSLSAGASDEKQKKRRNRTTFSSIQLNEMERVFQKTHYPDVYAREQLALRTGLTEARVQVWFQNRRAKWRKRERLCNGTGNSSAGTMSPLSSVFSYGEFTEGTHVFQDGFRKGFTQPEVPFPPNLIPRSKVTYPTDNLPAPYNPPRPTYPHSIAEDEPSRAYLSRYMNQWKTSSSNQAPFDEASRIFSSLMPRFYSPTVEPSPPAPAPPPPPPPPPPPLPPSTAPNHQFRQEMPLYFNLPWNGRTPEGISRLMREWHEGEDVRWPMQRTRDYQSTPSSAPAPTPVYMTTGGDYPKP</sequence>
<dbReference type="AlphaFoldDB" id="A0A0R3U3G1"/>
<organism evidence="12 13">
    <name type="scientific">Mesocestoides corti</name>
    <name type="common">Flatworm</name>
    <dbReference type="NCBI Taxonomy" id="53468"/>
    <lineage>
        <taxon>Eukaryota</taxon>
        <taxon>Metazoa</taxon>
        <taxon>Spiralia</taxon>
        <taxon>Lophotrochozoa</taxon>
        <taxon>Platyhelminthes</taxon>
        <taxon>Cestoda</taxon>
        <taxon>Eucestoda</taxon>
        <taxon>Cyclophyllidea</taxon>
        <taxon>Mesocestoididae</taxon>
        <taxon>Mesocestoides</taxon>
    </lineage>
</organism>
<dbReference type="FunFam" id="1.10.10.60:FF:000093">
    <property type="entry name" value="ALX homeobox protein 1"/>
    <property type="match status" value="1"/>
</dbReference>
<keyword evidence="5 8" id="KW-0371">Homeobox</keyword>
<dbReference type="PROSITE" id="PS50071">
    <property type="entry name" value="HOMEOBOX_2"/>
    <property type="match status" value="1"/>
</dbReference>
<evidence type="ECO:0000256" key="4">
    <source>
        <dbReference type="ARBA" id="ARBA00023125"/>
    </source>
</evidence>
<dbReference type="Gene3D" id="1.10.10.60">
    <property type="entry name" value="Homeodomain-like"/>
    <property type="match status" value="1"/>
</dbReference>
<proteinExistence type="predicted"/>
<dbReference type="CDD" id="cd00086">
    <property type="entry name" value="homeodomain"/>
    <property type="match status" value="1"/>
</dbReference>
<keyword evidence="2" id="KW-0217">Developmental protein</keyword>
<dbReference type="PRINTS" id="PR01217">
    <property type="entry name" value="PRICHEXTENSN"/>
</dbReference>
<dbReference type="OrthoDB" id="6159439at2759"/>
<name>A0A0R3U3G1_MESCO</name>
<keyword evidence="7 8" id="KW-0539">Nucleus</keyword>
<dbReference type="SMART" id="SM00389">
    <property type="entry name" value="HOX"/>
    <property type="match status" value="1"/>
</dbReference>
<evidence type="ECO:0000256" key="6">
    <source>
        <dbReference type="ARBA" id="ARBA00023163"/>
    </source>
</evidence>
<dbReference type="SUPFAM" id="SSF46689">
    <property type="entry name" value="Homeodomain-like"/>
    <property type="match status" value="1"/>
</dbReference>
<dbReference type="GO" id="GO:0000981">
    <property type="term" value="F:DNA-binding transcription factor activity, RNA polymerase II-specific"/>
    <property type="evidence" value="ECO:0007669"/>
    <property type="project" value="InterPro"/>
</dbReference>
<evidence type="ECO:0000256" key="1">
    <source>
        <dbReference type="ARBA" id="ARBA00004123"/>
    </source>
</evidence>
<dbReference type="Proteomes" id="UP000267029">
    <property type="component" value="Unassembled WGS sequence"/>
</dbReference>
<keyword evidence="4 8" id="KW-0238">DNA-binding</keyword>
<feature type="DNA-binding region" description="Homeobox" evidence="8">
    <location>
        <begin position="97"/>
        <end position="156"/>
    </location>
</feature>
<evidence type="ECO:0000256" key="5">
    <source>
        <dbReference type="ARBA" id="ARBA00023155"/>
    </source>
</evidence>
<evidence type="ECO:0000256" key="9">
    <source>
        <dbReference type="RuleBase" id="RU000682"/>
    </source>
</evidence>
<protein>
    <recommendedName>
        <fullName evidence="11">Homeobox domain-containing protein</fullName>
    </recommendedName>
</protein>
<keyword evidence="13" id="KW-1185">Reference proteome</keyword>
<dbReference type="InterPro" id="IPR001356">
    <property type="entry name" value="HD"/>
</dbReference>
<dbReference type="PANTHER" id="PTHR24329:SF543">
    <property type="entry name" value="FI01017P-RELATED"/>
    <property type="match status" value="1"/>
</dbReference>
<evidence type="ECO:0000313" key="13">
    <source>
        <dbReference type="Proteomes" id="UP000267029"/>
    </source>
</evidence>
<dbReference type="InterPro" id="IPR009057">
    <property type="entry name" value="Homeodomain-like_sf"/>
</dbReference>
<dbReference type="InterPro" id="IPR017970">
    <property type="entry name" value="Homeobox_CS"/>
</dbReference>
<dbReference type="InterPro" id="IPR000047">
    <property type="entry name" value="HTH_motif"/>
</dbReference>
<evidence type="ECO:0000259" key="11">
    <source>
        <dbReference type="PROSITE" id="PS50071"/>
    </source>
</evidence>
<gene>
    <name evidence="12" type="ORF">MCOS_LOCUS1101</name>
</gene>
<evidence type="ECO:0000256" key="8">
    <source>
        <dbReference type="PROSITE-ProRule" id="PRU00108"/>
    </source>
</evidence>
<dbReference type="PROSITE" id="PS00027">
    <property type="entry name" value="HOMEOBOX_1"/>
    <property type="match status" value="1"/>
</dbReference>
<dbReference type="GO" id="GO:0000977">
    <property type="term" value="F:RNA polymerase II transcription regulatory region sequence-specific DNA binding"/>
    <property type="evidence" value="ECO:0007669"/>
    <property type="project" value="TreeGrafter"/>
</dbReference>